<comment type="caution">
    <text evidence="9">The sequence shown here is derived from an EMBL/GenBank/DDBJ whole genome shotgun (WGS) entry which is preliminary data.</text>
</comment>
<evidence type="ECO:0000259" key="8">
    <source>
        <dbReference type="PROSITE" id="PS51352"/>
    </source>
</evidence>
<evidence type="ECO:0000256" key="5">
    <source>
        <dbReference type="ARBA" id="ARBA00023284"/>
    </source>
</evidence>
<dbReference type="GO" id="GO:0045454">
    <property type="term" value="P:cell redox homeostasis"/>
    <property type="evidence" value="ECO:0007669"/>
    <property type="project" value="TreeGrafter"/>
</dbReference>
<evidence type="ECO:0000256" key="3">
    <source>
        <dbReference type="ARBA" id="ARBA00022982"/>
    </source>
</evidence>
<protein>
    <recommendedName>
        <fullName evidence="6">Thioredoxin</fullName>
    </recommendedName>
</protein>
<dbReference type="Pfam" id="PF00085">
    <property type="entry name" value="Thioredoxin"/>
    <property type="match status" value="1"/>
</dbReference>
<dbReference type="PROSITE" id="PS00194">
    <property type="entry name" value="THIOREDOXIN_1"/>
    <property type="match status" value="1"/>
</dbReference>
<feature type="domain" description="Thioredoxin" evidence="8">
    <location>
        <begin position="1"/>
        <end position="109"/>
    </location>
</feature>
<organism evidence="9 10">
    <name type="scientific">Umezakia ovalisporum FSS-62</name>
    <dbReference type="NCBI Taxonomy" id="2971776"/>
    <lineage>
        <taxon>Bacteria</taxon>
        <taxon>Bacillati</taxon>
        <taxon>Cyanobacteriota</taxon>
        <taxon>Cyanophyceae</taxon>
        <taxon>Nostocales</taxon>
        <taxon>Nodulariaceae</taxon>
        <taxon>Umezakia</taxon>
    </lineage>
</organism>
<keyword evidence="5 7" id="KW-0676">Redox-active center</keyword>
<dbReference type="InterPro" id="IPR036249">
    <property type="entry name" value="Thioredoxin-like_sf"/>
</dbReference>
<evidence type="ECO:0000256" key="7">
    <source>
        <dbReference type="PIRSR" id="PIRSR000077-4"/>
    </source>
</evidence>
<evidence type="ECO:0000256" key="2">
    <source>
        <dbReference type="ARBA" id="ARBA00022448"/>
    </source>
</evidence>
<dbReference type="Gene3D" id="3.40.30.10">
    <property type="entry name" value="Glutaredoxin"/>
    <property type="match status" value="1"/>
</dbReference>
<dbReference type="InterPro" id="IPR017937">
    <property type="entry name" value="Thioredoxin_CS"/>
</dbReference>
<comment type="similarity">
    <text evidence="1 6">Belongs to the thioredoxin family.</text>
</comment>
<dbReference type="EMBL" id="JANQDL010000064">
    <property type="protein sequence ID" value="MDH6063919.1"/>
    <property type="molecule type" value="Genomic_DNA"/>
</dbReference>
<dbReference type="SUPFAM" id="SSF52833">
    <property type="entry name" value="Thioredoxin-like"/>
    <property type="match status" value="1"/>
</dbReference>
<dbReference type="PRINTS" id="PR00421">
    <property type="entry name" value="THIOREDOXIN"/>
</dbReference>
<dbReference type="GO" id="GO:0015035">
    <property type="term" value="F:protein-disulfide reductase activity"/>
    <property type="evidence" value="ECO:0007669"/>
    <property type="project" value="InterPro"/>
</dbReference>
<evidence type="ECO:0000256" key="1">
    <source>
        <dbReference type="ARBA" id="ARBA00008987"/>
    </source>
</evidence>
<dbReference type="RefSeq" id="WP_280657496.1">
    <property type="nucleotide sequence ID" value="NZ_JANQDL010000064.1"/>
</dbReference>
<sequence length="111" mass="12318">MSKGVISITDSEFETQVLKAEQPVLLYFWASWCGPCQLMSPLIDLAATKYSDRLKIVKMEVDTNPMAVKQYQVEGVPALILFHGEQVLASAEGAIGKEKLLQFLDTNLTIN</sequence>
<evidence type="ECO:0000256" key="4">
    <source>
        <dbReference type="ARBA" id="ARBA00023157"/>
    </source>
</evidence>
<evidence type="ECO:0000313" key="9">
    <source>
        <dbReference type="EMBL" id="MDH6063919.1"/>
    </source>
</evidence>
<dbReference type="CDD" id="cd02947">
    <property type="entry name" value="TRX_family"/>
    <property type="match status" value="1"/>
</dbReference>
<dbReference type="FunFam" id="3.40.30.10:FF:000001">
    <property type="entry name" value="Thioredoxin"/>
    <property type="match status" value="1"/>
</dbReference>
<evidence type="ECO:0000313" key="10">
    <source>
        <dbReference type="Proteomes" id="UP001159370"/>
    </source>
</evidence>
<dbReference type="AlphaFoldDB" id="A0AA43GY11"/>
<keyword evidence="4 7" id="KW-1015">Disulfide bond</keyword>
<dbReference type="PANTHER" id="PTHR45663">
    <property type="entry name" value="GEO12009P1"/>
    <property type="match status" value="1"/>
</dbReference>
<feature type="disulfide bond" description="Redox-active" evidence="7">
    <location>
        <begin position="33"/>
        <end position="36"/>
    </location>
</feature>
<dbReference type="InterPro" id="IPR005746">
    <property type="entry name" value="Thioredoxin"/>
</dbReference>
<dbReference type="PANTHER" id="PTHR45663:SF11">
    <property type="entry name" value="GEO12009P1"/>
    <property type="match status" value="1"/>
</dbReference>
<keyword evidence="3" id="KW-0249">Electron transport</keyword>
<dbReference type="GO" id="GO:0005829">
    <property type="term" value="C:cytosol"/>
    <property type="evidence" value="ECO:0007669"/>
    <property type="project" value="TreeGrafter"/>
</dbReference>
<keyword evidence="2" id="KW-0813">Transport</keyword>
<dbReference type="Proteomes" id="UP001159370">
    <property type="component" value="Unassembled WGS sequence"/>
</dbReference>
<reference evidence="9 10" key="1">
    <citation type="journal article" date="2023" name="J. Phycol.">
        <title>Chrysosporum ovalisporum is synonymous with the true-branching cyanobacterium Umezakia natans (Nostocales/Aphanizomenonaceae).</title>
        <authorList>
            <person name="McGregor G.B."/>
            <person name="Sendall B.C."/>
            <person name="Niiyama Y."/>
            <person name="Tuji A."/>
            <person name="Willis A."/>
        </authorList>
    </citation>
    <scope>NUCLEOTIDE SEQUENCE [LARGE SCALE GENOMIC DNA]</scope>
    <source>
        <strain evidence="9 10">FSS-62</strain>
    </source>
</reference>
<accession>A0AA43GY11</accession>
<dbReference type="PROSITE" id="PS51352">
    <property type="entry name" value="THIOREDOXIN_2"/>
    <property type="match status" value="1"/>
</dbReference>
<dbReference type="PIRSF" id="PIRSF000077">
    <property type="entry name" value="Thioredoxin"/>
    <property type="match status" value="1"/>
</dbReference>
<proteinExistence type="inferred from homology"/>
<evidence type="ECO:0000256" key="6">
    <source>
        <dbReference type="PIRNR" id="PIRNR000077"/>
    </source>
</evidence>
<name>A0AA43GY11_9CYAN</name>
<gene>
    <name evidence="9" type="ORF">NWP23_09095</name>
</gene>
<dbReference type="InterPro" id="IPR013766">
    <property type="entry name" value="Thioredoxin_domain"/>
</dbReference>